<feature type="compositionally biased region" description="Low complexity" evidence="2">
    <location>
        <begin position="92"/>
        <end position="101"/>
    </location>
</feature>
<accession>A0ABP0RQ37</accession>
<evidence type="ECO:0000256" key="2">
    <source>
        <dbReference type="SAM" id="MobiDB-lite"/>
    </source>
</evidence>
<evidence type="ECO:0000256" key="1">
    <source>
        <dbReference type="SAM" id="Coils"/>
    </source>
</evidence>
<evidence type="ECO:0000313" key="3">
    <source>
        <dbReference type="EMBL" id="CAK9102753.1"/>
    </source>
</evidence>
<organism evidence="3 4">
    <name type="scientific">Durusdinium trenchii</name>
    <dbReference type="NCBI Taxonomy" id="1381693"/>
    <lineage>
        <taxon>Eukaryota</taxon>
        <taxon>Sar</taxon>
        <taxon>Alveolata</taxon>
        <taxon>Dinophyceae</taxon>
        <taxon>Suessiales</taxon>
        <taxon>Symbiodiniaceae</taxon>
        <taxon>Durusdinium</taxon>
    </lineage>
</organism>
<gene>
    <name evidence="3" type="ORF">CCMP2556_LOCUS48328</name>
</gene>
<keyword evidence="4" id="KW-1185">Reference proteome</keyword>
<sequence>MNKGSTLFSREWSTSELADGMAHLLTDMRAELPDDLEHLKVLERSLADLEAAQKTAEAREDLDLMELKKMEIELEVKTAATPQYHHAREQAAAESQQTQTQPEVSPTLPDSDGESLRKMKSASMEPTPEEERDPDLSAVMLLFQSGKLDAEAAMKLLSGAKGATTAAKPPTLPQPKRPRENEAASDGDKRARVGSGTPVEPSAPESNAETLADELAERQKKRNKNKARLRRLCEMKKNGKCGVPAWVHAMWKSGSHDELAEALESAGFDKDKFIQQCKTIHTKKNSKKNTVESGWFSKEDMVKILHWNAKKVEGAIKSCRNNPGALVRRNKYSGEEEFNVEVRENASREQEETNEEQRIRTAEDTGDLSAPDMSGIARLNDADMAREAPEHQATSEALQAKEVFRRFSDSILSKCAKIRSLMSDLKKNYAGDNLAQKSVGALEADLQLLDGEYNKCSDMMARGEQNDFDQAWRAAGDKLMKESTFVCTKVAQNEAKIRNAKRHFTKVVKEETAA</sequence>
<name>A0ABP0RQ37_9DINO</name>
<dbReference type="EMBL" id="CAXAMN010026406">
    <property type="protein sequence ID" value="CAK9102753.1"/>
    <property type="molecule type" value="Genomic_DNA"/>
</dbReference>
<feature type="region of interest" description="Disordered" evidence="2">
    <location>
        <begin position="161"/>
        <end position="210"/>
    </location>
</feature>
<proteinExistence type="predicted"/>
<feature type="coiled-coil region" evidence="1">
    <location>
        <begin position="39"/>
        <end position="75"/>
    </location>
</feature>
<keyword evidence="1" id="KW-0175">Coiled coil</keyword>
<comment type="caution">
    <text evidence="3">The sequence shown here is derived from an EMBL/GenBank/DDBJ whole genome shotgun (WGS) entry which is preliminary data.</text>
</comment>
<feature type="region of interest" description="Disordered" evidence="2">
    <location>
        <begin position="85"/>
        <end position="136"/>
    </location>
</feature>
<feature type="compositionally biased region" description="Basic and acidic residues" evidence="2">
    <location>
        <begin position="340"/>
        <end position="363"/>
    </location>
</feature>
<evidence type="ECO:0000313" key="4">
    <source>
        <dbReference type="Proteomes" id="UP001642484"/>
    </source>
</evidence>
<feature type="region of interest" description="Disordered" evidence="2">
    <location>
        <begin position="340"/>
        <end position="373"/>
    </location>
</feature>
<reference evidence="3 4" key="1">
    <citation type="submission" date="2024-02" db="EMBL/GenBank/DDBJ databases">
        <authorList>
            <person name="Chen Y."/>
            <person name="Shah S."/>
            <person name="Dougan E. K."/>
            <person name="Thang M."/>
            <person name="Chan C."/>
        </authorList>
    </citation>
    <scope>NUCLEOTIDE SEQUENCE [LARGE SCALE GENOMIC DNA]</scope>
</reference>
<protein>
    <submittedName>
        <fullName evidence="3">Uncharacterized protein</fullName>
    </submittedName>
</protein>
<feature type="compositionally biased region" description="Basic and acidic residues" evidence="2">
    <location>
        <begin position="177"/>
        <end position="191"/>
    </location>
</feature>
<dbReference type="Proteomes" id="UP001642484">
    <property type="component" value="Unassembled WGS sequence"/>
</dbReference>